<dbReference type="EMBL" id="JAXOJX010000001">
    <property type="protein sequence ID" value="MDZ5455077.1"/>
    <property type="molecule type" value="Genomic_DNA"/>
</dbReference>
<sequence>MNRPSPVGMMLQFAFGPGPANAKASRGPAANAGGDEACDASPQLLALAAAAKAWWEAGRPEGWSLEQHLASPTAGCDGSEAERALAQTVAHWLVQEP</sequence>
<dbReference type="RefSeq" id="WP_322464171.1">
    <property type="nucleotide sequence ID" value="NZ_JAXOJX010000001.1"/>
</dbReference>
<gene>
    <name evidence="1" type="ORF">SM757_00680</name>
</gene>
<geneLocation type="plasmid" evidence="1">
    <name>unnamed</name>
</geneLocation>
<evidence type="ECO:0000313" key="2">
    <source>
        <dbReference type="Proteomes" id="UP001293718"/>
    </source>
</evidence>
<organism evidence="1 2">
    <name type="scientific">Azohydromonas lata</name>
    <dbReference type="NCBI Taxonomy" id="45677"/>
    <lineage>
        <taxon>Bacteria</taxon>
        <taxon>Pseudomonadati</taxon>
        <taxon>Pseudomonadota</taxon>
        <taxon>Betaproteobacteria</taxon>
        <taxon>Burkholderiales</taxon>
        <taxon>Sphaerotilaceae</taxon>
        <taxon>Azohydromonas</taxon>
    </lineage>
</organism>
<evidence type="ECO:0000313" key="1">
    <source>
        <dbReference type="EMBL" id="MDZ5455077.1"/>
    </source>
</evidence>
<protein>
    <submittedName>
        <fullName evidence="1">Uncharacterized protein</fullName>
    </submittedName>
</protein>
<keyword evidence="2" id="KW-1185">Reference proteome</keyword>
<proteinExistence type="predicted"/>
<dbReference type="Proteomes" id="UP001293718">
    <property type="component" value="Unassembled WGS sequence"/>
</dbReference>
<reference evidence="1 2" key="1">
    <citation type="submission" date="2023-11" db="EMBL/GenBank/DDBJ databases">
        <title>Draft genome of Azohydromonas lata strain H1 (DSM1123), a polyhydroxyalkanoate producer.</title>
        <authorList>
            <person name="Traversa D."/>
            <person name="D'Addabbo P."/>
            <person name="Pazzani C."/>
            <person name="Manzari C."/>
            <person name="Chiara M."/>
            <person name="Scrascia M."/>
        </authorList>
    </citation>
    <scope>NUCLEOTIDE SEQUENCE [LARGE SCALE GENOMIC DNA]</scope>
    <source>
        <strain evidence="1 2">H1</strain>
        <plasmid evidence="1">unnamed</plasmid>
    </source>
</reference>
<name>A0ABU5I845_9BURK</name>
<keyword evidence="1" id="KW-0614">Plasmid</keyword>
<accession>A0ABU5I845</accession>
<comment type="caution">
    <text evidence="1">The sequence shown here is derived from an EMBL/GenBank/DDBJ whole genome shotgun (WGS) entry which is preliminary data.</text>
</comment>